<dbReference type="PANTHER" id="PTHR22379:SF1">
    <property type="entry name" value="RIKEN CDNA 4930407I10 GENE"/>
    <property type="match status" value="1"/>
</dbReference>
<sequence>MLLPLLGACAVVGPFQGPEWEPARGSLSEDRSCRDPRCCGNLLVLCLFLIWQVQHYWHQVTRTHPSMRKVTKVPPQKWAVSSMRRDTCLRLTPEFFLSPGDFSGLDAHVQQWAQKKMYEYQRGLQESWTQHPLSRKHPRQAPPWDSHTPSEPVFGTTPFSSTCMLPQDSSWEAQQVPWCLSDEQSHMICKPLSPSLHMHRGTEQLLVCSQEELMPLGLVVPKRPHLTPMTLTTSLSNLPSSQRLHFYSGEFLP</sequence>
<accession>A0A6G1B588</accession>
<dbReference type="AlphaFoldDB" id="A0A6G1B588"/>
<evidence type="ECO:0000256" key="1">
    <source>
        <dbReference type="SAM" id="MobiDB-lite"/>
    </source>
</evidence>
<organism evidence="2 3">
    <name type="scientific">Crocuta crocuta</name>
    <name type="common">Spotted hyena</name>
    <dbReference type="NCBI Taxonomy" id="9678"/>
    <lineage>
        <taxon>Eukaryota</taxon>
        <taxon>Metazoa</taxon>
        <taxon>Chordata</taxon>
        <taxon>Craniata</taxon>
        <taxon>Vertebrata</taxon>
        <taxon>Euteleostomi</taxon>
        <taxon>Mammalia</taxon>
        <taxon>Eutheria</taxon>
        <taxon>Laurasiatheria</taxon>
        <taxon>Carnivora</taxon>
        <taxon>Feliformia</taxon>
        <taxon>Hyaenidae</taxon>
        <taxon>Crocuta</taxon>
    </lineage>
</organism>
<keyword evidence="3" id="KW-1185">Reference proteome</keyword>
<dbReference type="InterPro" id="IPR031715">
    <property type="entry name" value="DUF4727"/>
</dbReference>
<dbReference type="Pfam" id="PF15856">
    <property type="entry name" value="DUF4727"/>
    <property type="match status" value="1"/>
</dbReference>
<reference evidence="2 3" key="1">
    <citation type="submission" date="2019-11" db="EMBL/GenBank/DDBJ databases">
        <authorList>
            <person name="Yang C."/>
            <person name="Li F."/>
        </authorList>
    </citation>
    <scope>NUCLEOTIDE SEQUENCE [LARGE SCALE GENOMIC DNA]</scope>
    <source>
        <strain evidence="2">KB4526</strain>
        <tissue evidence="2">Muscle</tissue>
    </source>
</reference>
<dbReference type="Proteomes" id="UP000475037">
    <property type="component" value="Unassembled WGS sequence"/>
</dbReference>
<dbReference type="PANTHER" id="PTHR22379">
    <property type="entry name" value="RIKEN CDNA 4930407I10 GENE"/>
    <property type="match status" value="1"/>
</dbReference>
<gene>
    <name evidence="2" type="primary">Mei1_1</name>
    <name evidence="2" type="ORF">FOF47_R05186</name>
</gene>
<protein>
    <submittedName>
        <fullName evidence="2">MEII1 protein</fullName>
    </submittedName>
</protein>
<feature type="region of interest" description="Disordered" evidence="1">
    <location>
        <begin position="129"/>
        <end position="150"/>
    </location>
</feature>
<evidence type="ECO:0000313" key="2">
    <source>
        <dbReference type="EMBL" id="KAF0883169.1"/>
    </source>
</evidence>
<name>A0A6G1B588_CROCR</name>
<dbReference type="EMBL" id="VOAJ01002274">
    <property type="protein sequence ID" value="KAF0883169.1"/>
    <property type="molecule type" value="Genomic_DNA"/>
</dbReference>
<proteinExistence type="predicted"/>
<feature type="non-terminal residue" evidence="2">
    <location>
        <position position="253"/>
    </location>
</feature>
<evidence type="ECO:0000313" key="3">
    <source>
        <dbReference type="Proteomes" id="UP000475037"/>
    </source>
</evidence>
<comment type="caution">
    <text evidence="2">The sequence shown here is derived from an EMBL/GenBank/DDBJ whole genome shotgun (WGS) entry which is preliminary data.</text>
</comment>
<feature type="non-terminal residue" evidence="2">
    <location>
        <position position="1"/>
    </location>
</feature>